<organism evidence="2 3">
    <name type="scientific">Panagrolaimus davidi</name>
    <dbReference type="NCBI Taxonomy" id="227884"/>
    <lineage>
        <taxon>Eukaryota</taxon>
        <taxon>Metazoa</taxon>
        <taxon>Ecdysozoa</taxon>
        <taxon>Nematoda</taxon>
        <taxon>Chromadorea</taxon>
        <taxon>Rhabditida</taxon>
        <taxon>Tylenchina</taxon>
        <taxon>Panagrolaimomorpha</taxon>
        <taxon>Panagrolaimoidea</taxon>
        <taxon>Panagrolaimidae</taxon>
        <taxon>Panagrolaimus</taxon>
    </lineage>
</organism>
<dbReference type="WBParaSite" id="PDA_v2.g3226.t1">
    <property type="protein sequence ID" value="PDA_v2.g3226.t1"/>
    <property type="gene ID" value="PDA_v2.g3226"/>
</dbReference>
<keyword evidence="2" id="KW-1185">Reference proteome</keyword>
<name>A0A914QVX0_9BILA</name>
<accession>A0A914QVX0</accession>
<dbReference type="GO" id="GO:0005576">
    <property type="term" value="C:extracellular region"/>
    <property type="evidence" value="ECO:0007669"/>
    <property type="project" value="TreeGrafter"/>
</dbReference>
<dbReference type="SMART" id="SM00636">
    <property type="entry name" value="Glyco_18"/>
    <property type="match status" value="1"/>
</dbReference>
<dbReference type="InterPro" id="IPR050314">
    <property type="entry name" value="Glycosyl_Hydrlase_18"/>
</dbReference>
<dbReference type="PANTHER" id="PTHR11177">
    <property type="entry name" value="CHITINASE"/>
    <property type="match status" value="1"/>
</dbReference>
<evidence type="ECO:0000259" key="1">
    <source>
        <dbReference type="PROSITE" id="PS51910"/>
    </source>
</evidence>
<dbReference type="PROSITE" id="PS51910">
    <property type="entry name" value="GH18_2"/>
    <property type="match status" value="1"/>
</dbReference>
<dbReference type="InterPro" id="IPR011583">
    <property type="entry name" value="Chitinase_II/V-like_cat"/>
</dbReference>
<sequence length="247" mass="27269">MDHLNPGQLKWGGGNKFYNQLNGIKSQQPELKTILSLGGTCDFKDMLSDEEKRQMFVKSAADFVKQFNFDGVDIDATQSVINKNDLTKLIKEFKIEIPGKLITISVSTDQENFGSNFDVPTIAKFTDFVNILTPQNDVKQSASITAQDAKSSNTFDTMYDWVSNGMSKNKLIVGMNILGNSKNANAALNATVNSFEASVNVKNKWMKENGFGGACLRSFDHTISDGQCLSEASMNQADREFKLSAMN</sequence>
<proteinExistence type="predicted"/>
<dbReference type="InterPro" id="IPR001223">
    <property type="entry name" value="Glyco_hydro18_cat"/>
</dbReference>
<dbReference type="AlphaFoldDB" id="A0A914QVX0"/>
<dbReference type="GO" id="GO:0006032">
    <property type="term" value="P:chitin catabolic process"/>
    <property type="evidence" value="ECO:0007669"/>
    <property type="project" value="TreeGrafter"/>
</dbReference>
<protein>
    <submittedName>
        <fullName evidence="3">GH18 domain-containing protein</fullName>
    </submittedName>
</protein>
<reference evidence="3" key="1">
    <citation type="submission" date="2022-11" db="UniProtKB">
        <authorList>
            <consortium name="WormBaseParasite"/>
        </authorList>
    </citation>
    <scope>IDENTIFICATION</scope>
</reference>
<dbReference type="SUPFAM" id="SSF51445">
    <property type="entry name" value="(Trans)glycosidases"/>
    <property type="match status" value="1"/>
</dbReference>
<evidence type="ECO:0000313" key="3">
    <source>
        <dbReference type="WBParaSite" id="PDA_v2.g3226.t1"/>
    </source>
</evidence>
<dbReference type="GO" id="GO:0008061">
    <property type="term" value="F:chitin binding"/>
    <property type="evidence" value="ECO:0007669"/>
    <property type="project" value="InterPro"/>
</dbReference>
<dbReference type="Proteomes" id="UP000887578">
    <property type="component" value="Unplaced"/>
</dbReference>
<dbReference type="GO" id="GO:0004568">
    <property type="term" value="F:chitinase activity"/>
    <property type="evidence" value="ECO:0007669"/>
    <property type="project" value="TreeGrafter"/>
</dbReference>
<dbReference type="PANTHER" id="PTHR11177:SF400">
    <property type="entry name" value="ENDOCHITINASE-RELATED"/>
    <property type="match status" value="1"/>
</dbReference>
<dbReference type="Gene3D" id="3.20.20.80">
    <property type="entry name" value="Glycosidases"/>
    <property type="match status" value="1"/>
</dbReference>
<feature type="domain" description="GH18" evidence="1">
    <location>
        <begin position="1"/>
        <end position="244"/>
    </location>
</feature>
<evidence type="ECO:0000313" key="2">
    <source>
        <dbReference type="Proteomes" id="UP000887578"/>
    </source>
</evidence>
<dbReference type="GO" id="GO:0005975">
    <property type="term" value="P:carbohydrate metabolic process"/>
    <property type="evidence" value="ECO:0007669"/>
    <property type="project" value="InterPro"/>
</dbReference>
<dbReference type="InterPro" id="IPR017853">
    <property type="entry name" value="GH"/>
</dbReference>
<dbReference type="Pfam" id="PF00704">
    <property type="entry name" value="Glyco_hydro_18"/>
    <property type="match status" value="1"/>
</dbReference>